<reference evidence="2" key="1">
    <citation type="journal article" date="2011" name="PLoS Genet.">
        <title>Genomic analysis of the necrotrophic fungal pathogens Sclerotinia sclerotiorum and Botrytis cinerea.</title>
        <authorList>
            <person name="Amselem J."/>
            <person name="Cuomo C.A."/>
            <person name="van Kan J.A."/>
            <person name="Viaud M."/>
            <person name="Benito E.P."/>
            <person name="Couloux A."/>
            <person name="Coutinho P.M."/>
            <person name="de Vries R.P."/>
            <person name="Dyer P.S."/>
            <person name="Fillinger S."/>
            <person name="Fournier E."/>
            <person name="Gout L."/>
            <person name="Hahn M."/>
            <person name="Kohn L."/>
            <person name="Lapalu N."/>
            <person name="Plummer K.M."/>
            <person name="Pradier J.M."/>
            <person name="Quevillon E."/>
            <person name="Sharon A."/>
            <person name="Simon A."/>
            <person name="ten Have A."/>
            <person name="Tudzynski B."/>
            <person name="Tudzynski P."/>
            <person name="Wincker P."/>
            <person name="Andrew M."/>
            <person name="Anthouard V."/>
            <person name="Beever R.E."/>
            <person name="Beffa R."/>
            <person name="Benoit I."/>
            <person name="Bouzid O."/>
            <person name="Brault B."/>
            <person name="Chen Z."/>
            <person name="Choquer M."/>
            <person name="Collemare J."/>
            <person name="Cotton P."/>
            <person name="Danchin E.G."/>
            <person name="Da Silva C."/>
            <person name="Gautier A."/>
            <person name="Giraud C."/>
            <person name="Giraud T."/>
            <person name="Gonzalez C."/>
            <person name="Grossetete S."/>
            <person name="Guldener U."/>
            <person name="Henrissat B."/>
            <person name="Howlett B.J."/>
            <person name="Kodira C."/>
            <person name="Kretschmer M."/>
            <person name="Lappartient A."/>
            <person name="Leroch M."/>
            <person name="Levis C."/>
            <person name="Mauceli E."/>
            <person name="Neuveglise C."/>
            <person name="Oeser B."/>
            <person name="Pearson M."/>
            <person name="Poulain J."/>
            <person name="Poussereau N."/>
            <person name="Quesneville H."/>
            <person name="Rascle C."/>
            <person name="Schumacher J."/>
            <person name="Segurens B."/>
            <person name="Sexton A."/>
            <person name="Silva E."/>
            <person name="Sirven C."/>
            <person name="Soanes D.M."/>
            <person name="Talbot N.J."/>
            <person name="Templeton M."/>
            <person name="Yandava C."/>
            <person name="Yarden O."/>
            <person name="Zeng Q."/>
            <person name="Rollins J.A."/>
            <person name="Lebrun M.H."/>
            <person name="Dickman M."/>
        </authorList>
    </citation>
    <scope>NUCLEOTIDE SEQUENCE [LARGE SCALE GENOMIC DNA]</scope>
    <source>
        <strain evidence="2">ATCC 18683 / 1980 / Ss-1</strain>
    </source>
</reference>
<gene>
    <name evidence="1" type="ORF">SS1G_12569</name>
</gene>
<dbReference type="Proteomes" id="UP000001312">
    <property type="component" value="Unassembled WGS sequence"/>
</dbReference>
<keyword evidence="2" id="KW-1185">Reference proteome</keyword>
<dbReference type="AlphaFoldDB" id="A7F4P4"/>
<dbReference type="EMBL" id="CH476641">
    <property type="protein sequence ID" value="EDN97715.1"/>
    <property type="molecule type" value="Genomic_DNA"/>
</dbReference>
<protein>
    <submittedName>
        <fullName evidence="1">Uncharacterized protein</fullName>
    </submittedName>
</protein>
<dbReference type="InParanoid" id="A7F4P4"/>
<dbReference type="GeneID" id="5482755"/>
<evidence type="ECO:0000313" key="1">
    <source>
        <dbReference type="EMBL" id="EDN97715.1"/>
    </source>
</evidence>
<proteinExistence type="predicted"/>
<sequence>MEDLVAIFEGGEIVMLMVEIEKSVPECEQRKVGCSGKRLERVILRANKLVALIALLNKIT</sequence>
<evidence type="ECO:0000313" key="2">
    <source>
        <dbReference type="Proteomes" id="UP000001312"/>
    </source>
</evidence>
<dbReference type="KEGG" id="ssl:SS1G_12569"/>
<accession>A7F4P4</accession>
<organism evidence="1 2">
    <name type="scientific">Sclerotinia sclerotiorum (strain ATCC 18683 / 1980 / Ss-1)</name>
    <name type="common">White mold</name>
    <name type="synonym">Whetzelinia sclerotiorum</name>
    <dbReference type="NCBI Taxonomy" id="665079"/>
    <lineage>
        <taxon>Eukaryota</taxon>
        <taxon>Fungi</taxon>
        <taxon>Dikarya</taxon>
        <taxon>Ascomycota</taxon>
        <taxon>Pezizomycotina</taxon>
        <taxon>Leotiomycetes</taxon>
        <taxon>Helotiales</taxon>
        <taxon>Sclerotiniaceae</taxon>
        <taxon>Sclerotinia</taxon>
    </lineage>
</organism>
<dbReference type="RefSeq" id="XP_001586582.1">
    <property type="nucleotide sequence ID" value="XM_001586532.1"/>
</dbReference>
<name>A7F4P4_SCLS1</name>
<dbReference type="HOGENOM" id="CLU_2943202_0_0_1"/>